<dbReference type="Pfam" id="PF13511">
    <property type="entry name" value="DUF4124"/>
    <property type="match status" value="1"/>
</dbReference>
<evidence type="ECO:0000313" key="4">
    <source>
        <dbReference type="Proteomes" id="UP000249447"/>
    </source>
</evidence>
<feature type="compositionally biased region" description="Low complexity" evidence="1">
    <location>
        <begin position="83"/>
        <end position="96"/>
    </location>
</feature>
<evidence type="ECO:0000256" key="1">
    <source>
        <dbReference type="SAM" id="MobiDB-lite"/>
    </source>
</evidence>
<keyword evidence="4" id="KW-1185">Reference proteome</keyword>
<sequence length="150" mass="15565">MIRPTAAHTASRPIQGAARRRSATAAGALLLGSLLIVALPASAAQVYQWKDANGVTHYSDSPPPGQEYQNRNIESAAPASGDAATETAQTEAPAENAACRDARANLKTLADNQEVGIDSDGDGTVDSTLDADQRASQQKLAEAAIEVHCK</sequence>
<feature type="region of interest" description="Disordered" evidence="1">
    <location>
        <begin position="110"/>
        <end position="136"/>
    </location>
</feature>
<dbReference type="AlphaFoldDB" id="A0A2U9T656"/>
<organism evidence="3 4">
    <name type="scientific">Marilutibacter maris</name>
    <dbReference type="NCBI Taxonomy" id="1605891"/>
    <lineage>
        <taxon>Bacteria</taxon>
        <taxon>Pseudomonadati</taxon>
        <taxon>Pseudomonadota</taxon>
        <taxon>Gammaproteobacteria</taxon>
        <taxon>Lysobacterales</taxon>
        <taxon>Lysobacteraceae</taxon>
        <taxon>Marilutibacter</taxon>
    </lineage>
</organism>
<dbReference type="RefSeq" id="WP_111265604.1">
    <property type="nucleotide sequence ID" value="NZ_CP029843.1"/>
</dbReference>
<evidence type="ECO:0000259" key="2">
    <source>
        <dbReference type="Pfam" id="PF13511"/>
    </source>
</evidence>
<dbReference type="InterPro" id="IPR025392">
    <property type="entry name" value="DUF4124"/>
</dbReference>
<dbReference type="EMBL" id="CP029843">
    <property type="protein sequence ID" value="AWV06434.1"/>
    <property type="molecule type" value="Genomic_DNA"/>
</dbReference>
<feature type="region of interest" description="Disordered" evidence="1">
    <location>
        <begin position="54"/>
        <end position="96"/>
    </location>
</feature>
<dbReference type="KEGG" id="lmb:C9I47_0713"/>
<reference evidence="3 4" key="1">
    <citation type="submission" date="2018-05" db="EMBL/GenBank/DDBJ databases">
        <title>The complete genome of Lysobacter maris HZ9B, a marine bacterium antagonistic against terrestrial plant pathogens.</title>
        <authorList>
            <person name="Zhang X.-Q."/>
        </authorList>
    </citation>
    <scope>NUCLEOTIDE SEQUENCE [LARGE SCALE GENOMIC DNA]</scope>
    <source>
        <strain evidence="3 4">HZ9B</strain>
    </source>
</reference>
<proteinExistence type="predicted"/>
<gene>
    <name evidence="3" type="ORF">C9I47_0713</name>
</gene>
<evidence type="ECO:0000313" key="3">
    <source>
        <dbReference type="EMBL" id="AWV06434.1"/>
    </source>
</evidence>
<dbReference type="OrthoDB" id="7068596at2"/>
<accession>A0A2U9T656</accession>
<feature type="domain" description="DUF4124" evidence="2">
    <location>
        <begin position="34"/>
        <end position="87"/>
    </location>
</feature>
<dbReference type="Proteomes" id="UP000249447">
    <property type="component" value="Chromosome"/>
</dbReference>
<name>A0A2U9T656_9GAMM</name>
<protein>
    <recommendedName>
        <fullName evidence="2">DUF4124 domain-containing protein</fullName>
    </recommendedName>
</protein>